<feature type="region of interest" description="Disordered" evidence="1">
    <location>
        <begin position="1"/>
        <end position="69"/>
    </location>
</feature>
<proteinExistence type="predicted"/>
<gene>
    <name evidence="2" type="ORF">PLEPLA_LOCUS43084</name>
</gene>
<organism evidence="2 3">
    <name type="scientific">Pleuronectes platessa</name>
    <name type="common">European plaice</name>
    <dbReference type="NCBI Taxonomy" id="8262"/>
    <lineage>
        <taxon>Eukaryota</taxon>
        <taxon>Metazoa</taxon>
        <taxon>Chordata</taxon>
        <taxon>Craniata</taxon>
        <taxon>Vertebrata</taxon>
        <taxon>Euteleostomi</taxon>
        <taxon>Actinopterygii</taxon>
        <taxon>Neopterygii</taxon>
        <taxon>Teleostei</taxon>
        <taxon>Neoteleostei</taxon>
        <taxon>Acanthomorphata</taxon>
        <taxon>Carangaria</taxon>
        <taxon>Pleuronectiformes</taxon>
        <taxon>Pleuronectoidei</taxon>
        <taxon>Pleuronectidae</taxon>
        <taxon>Pleuronectes</taxon>
    </lineage>
</organism>
<sequence length="178" mass="19094">MRAARKALRGAVERPGEGVPRGGDLAEEETGVNYEPQPPPQLGAASVSWEASRGGTLTSRGAGGEAEGWPRSRACGRAVLQGYVAPHPGSIGLGGGGGDPISGPSPAELYPFLCTRSVDSLSWDARAATRRRRRGGERELRLITFVARMGIINRHYFFIDENDCMFAMWQEVGISELP</sequence>
<evidence type="ECO:0000313" key="2">
    <source>
        <dbReference type="EMBL" id="CAB1455309.1"/>
    </source>
</evidence>
<name>A0A9N7ZB64_PLEPL</name>
<dbReference type="EMBL" id="CADEAL010004248">
    <property type="protein sequence ID" value="CAB1455309.1"/>
    <property type="molecule type" value="Genomic_DNA"/>
</dbReference>
<reference evidence="2" key="1">
    <citation type="submission" date="2020-03" db="EMBL/GenBank/DDBJ databases">
        <authorList>
            <person name="Weist P."/>
        </authorList>
    </citation>
    <scope>NUCLEOTIDE SEQUENCE</scope>
</reference>
<protein>
    <submittedName>
        <fullName evidence="2">Uncharacterized protein</fullName>
    </submittedName>
</protein>
<keyword evidence="3" id="KW-1185">Reference proteome</keyword>
<dbReference type="Proteomes" id="UP001153269">
    <property type="component" value="Unassembled WGS sequence"/>
</dbReference>
<comment type="caution">
    <text evidence="2">The sequence shown here is derived from an EMBL/GenBank/DDBJ whole genome shotgun (WGS) entry which is preliminary data.</text>
</comment>
<dbReference type="AlphaFoldDB" id="A0A9N7ZB64"/>
<accession>A0A9N7ZB64</accession>
<evidence type="ECO:0000256" key="1">
    <source>
        <dbReference type="SAM" id="MobiDB-lite"/>
    </source>
</evidence>
<evidence type="ECO:0000313" key="3">
    <source>
        <dbReference type="Proteomes" id="UP001153269"/>
    </source>
</evidence>